<keyword evidence="5" id="KW-0732">Signal</keyword>
<evidence type="ECO:0000256" key="1">
    <source>
        <dbReference type="ARBA" id="ARBA00004123"/>
    </source>
</evidence>
<evidence type="ECO:0000313" key="6">
    <source>
        <dbReference type="EnsemblPlants" id="LPERR04G00220.1"/>
    </source>
</evidence>
<dbReference type="EnsemblPlants" id="LPERR04G00220.1">
    <property type="protein sequence ID" value="LPERR04G00220.1"/>
    <property type="gene ID" value="LPERR04G00220"/>
</dbReference>
<evidence type="ECO:0000256" key="5">
    <source>
        <dbReference type="SAM" id="SignalP"/>
    </source>
</evidence>
<dbReference type="Gramene" id="LPERR04G00220.1">
    <property type="protein sequence ID" value="LPERR04G00220.1"/>
    <property type="gene ID" value="LPERR04G00220"/>
</dbReference>
<comment type="subcellular location">
    <subcellularLocation>
        <location evidence="2">Cytoplasm</location>
    </subcellularLocation>
    <subcellularLocation>
        <location evidence="1">Nucleus</location>
    </subcellularLocation>
</comment>
<dbReference type="AlphaFoldDB" id="A0A0D9W1T1"/>
<organism evidence="6 7">
    <name type="scientific">Leersia perrieri</name>
    <dbReference type="NCBI Taxonomy" id="77586"/>
    <lineage>
        <taxon>Eukaryota</taxon>
        <taxon>Viridiplantae</taxon>
        <taxon>Streptophyta</taxon>
        <taxon>Embryophyta</taxon>
        <taxon>Tracheophyta</taxon>
        <taxon>Spermatophyta</taxon>
        <taxon>Magnoliopsida</taxon>
        <taxon>Liliopsida</taxon>
        <taxon>Poales</taxon>
        <taxon>Poaceae</taxon>
        <taxon>BOP clade</taxon>
        <taxon>Oryzoideae</taxon>
        <taxon>Oryzeae</taxon>
        <taxon>Oryzinae</taxon>
        <taxon>Leersia</taxon>
    </lineage>
</organism>
<evidence type="ECO:0000256" key="3">
    <source>
        <dbReference type="ARBA" id="ARBA00022490"/>
    </source>
</evidence>
<dbReference type="PANTHER" id="PTHR31250:SF27">
    <property type="entry name" value="IQ DOMAIN-CONTAINING PROTEIN IQM5"/>
    <property type="match status" value="1"/>
</dbReference>
<evidence type="ECO:0000256" key="4">
    <source>
        <dbReference type="ARBA" id="ARBA00023242"/>
    </source>
</evidence>
<protein>
    <submittedName>
        <fullName evidence="6">Uncharacterized protein</fullName>
    </submittedName>
</protein>
<dbReference type="GO" id="GO:0005634">
    <property type="term" value="C:nucleus"/>
    <property type="evidence" value="ECO:0007669"/>
    <property type="project" value="UniProtKB-SubCell"/>
</dbReference>
<reference evidence="6" key="3">
    <citation type="submission" date="2015-04" db="UniProtKB">
        <authorList>
            <consortium name="EnsemblPlants"/>
        </authorList>
    </citation>
    <scope>IDENTIFICATION</scope>
</reference>
<dbReference type="InterPro" id="IPR044159">
    <property type="entry name" value="IQM"/>
</dbReference>
<dbReference type="HOGENOM" id="CLU_1888747_0_0_1"/>
<dbReference type="GO" id="GO:0005737">
    <property type="term" value="C:cytoplasm"/>
    <property type="evidence" value="ECO:0007669"/>
    <property type="project" value="UniProtKB-SubCell"/>
</dbReference>
<sequence>MQHLVKAIVETLLVHLLVSETEMIDFPLDIGEGNEINFDNCPRSKLQSHFIKYLGPKKKGSFQHYGFWLVELSHLLEAGQFLSDKIDIVVLLYAIWPYNSHYLPTDENFGEFISYLLEDGINLADVKRSSINKDE</sequence>
<dbReference type="PANTHER" id="PTHR31250">
    <property type="entry name" value="IQ DOMAIN-CONTAINING PROTEIN IQM3"/>
    <property type="match status" value="1"/>
</dbReference>
<proteinExistence type="predicted"/>
<keyword evidence="3" id="KW-0963">Cytoplasm</keyword>
<reference evidence="6 7" key="1">
    <citation type="submission" date="2012-08" db="EMBL/GenBank/DDBJ databases">
        <title>Oryza genome evolution.</title>
        <authorList>
            <person name="Wing R.A."/>
        </authorList>
    </citation>
    <scope>NUCLEOTIDE SEQUENCE</scope>
</reference>
<keyword evidence="7" id="KW-1185">Reference proteome</keyword>
<feature type="signal peptide" evidence="5">
    <location>
        <begin position="1"/>
        <end position="23"/>
    </location>
</feature>
<feature type="chain" id="PRO_5002348114" evidence="5">
    <location>
        <begin position="24"/>
        <end position="135"/>
    </location>
</feature>
<keyword evidence="4" id="KW-0539">Nucleus</keyword>
<evidence type="ECO:0000313" key="7">
    <source>
        <dbReference type="Proteomes" id="UP000032180"/>
    </source>
</evidence>
<evidence type="ECO:0000256" key="2">
    <source>
        <dbReference type="ARBA" id="ARBA00004496"/>
    </source>
</evidence>
<reference evidence="7" key="2">
    <citation type="submission" date="2013-12" db="EMBL/GenBank/DDBJ databases">
        <authorList>
            <person name="Yu Y."/>
            <person name="Lee S."/>
            <person name="de Baynast K."/>
            <person name="Wissotski M."/>
            <person name="Liu L."/>
            <person name="Talag J."/>
            <person name="Goicoechea J."/>
            <person name="Angelova A."/>
            <person name="Jetty R."/>
            <person name="Kudrna D."/>
            <person name="Golser W."/>
            <person name="Rivera L."/>
            <person name="Zhang J."/>
            <person name="Wing R."/>
        </authorList>
    </citation>
    <scope>NUCLEOTIDE SEQUENCE</scope>
</reference>
<dbReference type="Proteomes" id="UP000032180">
    <property type="component" value="Chromosome 4"/>
</dbReference>
<accession>A0A0D9W1T1</accession>
<name>A0A0D9W1T1_9ORYZ</name>